<accession>A0A6P1YH76</accession>
<protein>
    <submittedName>
        <fullName evidence="2">Uncharacterized protein</fullName>
    </submittedName>
</protein>
<keyword evidence="3" id="KW-1185">Reference proteome</keyword>
<dbReference type="EMBL" id="CP048630">
    <property type="protein sequence ID" value="QIB32310.1"/>
    <property type="molecule type" value="Genomic_DNA"/>
</dbReference>
<dbReference type="Proteomes" id="UP000464751">
    <property type="component" value="Chromosome"/>
</dbReference>
<evidence type="ECO:0000313" key="3">
    <source>
        <dbReference type="Proteomes" id="UP000464751"/>
    </source>
</evidence>
<reference evidence="2 3" key="1">
    <citation type="submission" date="2020-02" db="EMBL/GenBank/DDBJ databases">
        <authorList>
            <person name="Li G."/>
        </authorList>
    </citation>
    <scope>NUCLEOTIDE SEQUENCE [LARGE SCALE GENOMIC DNA]</scope>
    <source>
        <strain evidence="2 3">DSM 102029</strain>
    </source>
</reference>
<evidence type="ECO:0000256" key="1">
    <source>
        <dbReference type="SAM" id="SignalP"/>
    </source>
</evidence>
<keyword evidence="1" id="KW-0732">Signal</keyword>
<dbReference type="RefSeq" id="WP_163073255.1">
    <property type="nucleotide sequence ID" value="NZ_CP048630.1"/>
</dbReference>
<feature type="chain" id="PRO_5026884306" evidence="1">
    <location>
        <begin position="34"/>
        <end position="129"/>
    </location>
</feature>
<name>A0A6P1YH76_9HYPH</name>
<proteinExistence type="predicted"/>
<dbReference type="KEGG" id="apra:G3A50_00270"/>
<evidence type="ECO:0000313" key="2">
    <source>
        <dbReference type="EMBL" id="QIB32310.1"/>
    </source>
</evidence>
<feature type="signal peptide" evidence="1">
    <location>
        <begin position="1"/>
        <end position="33"/>
    </location>
</feature>
<gene>
    <name evidence="2" type="ORF">G3A50_00270</name>
</gene>
<sequence>MTTSALCMKAGLGRLTAVGIAAMAAFAAVPASALPLSGAGISQAAGNVSAPVEQVRCYGCAVGVGVAAGVVAGAAIANAARPRGYYVAPRYYGPPPGRVYYGRPVYAPPANRCWVETNPMRGTGYWTRC</sequence>
<organism evidence="2 3">
    <name type="scientific">Ancylobacter pratisalsi</name>
    <dbReference type="NCBI Taxonomy" id="1745854"/>
    <lineage>
        <taxon>Bacteria</taxon>
        <taxon>Pseudomonadati</taxon>
        <taxon>Pseudomonadota</taxon>
        <taxon>Alphaproteobacteria</taxon>
        <taxon>Hyphomicrobiales</taxon>
        <taxon>Xanthobacteraceae</taxon>
        <taxon>Ancylobacter</taxon>
    </lineage>
</organism>
<dbReference type="AlphaFoldDB" id="A0A6P1YH76"/>